<reference evidence="1 2" key="1">
    <citation type="submission" date="2019-07" db="EMBL/GenBank/DDBJ databases">
        <title>Novel species of Flavobacterium.</title>
        <authorList>
            <person name="Liu Q."/>
            <person name="Xin Y.-H."/>
        </authorList>
    </citation>
    <scope>NUCLEOTIDE SEQUENCE [LARGE SCALE GENOMIC DNA]</scope>
    <source>
        <strain evidence="1 2">LB3P56</strain>
    </source>
</reference>
<dbReference type="InterPro" id="IPR011110">
    <property type="entry name" value="Reg_prop"/>
</dbReference>
<gene>
    <name evidence="1" type="ORF">FNW17_07670</name>
</gene>
<dbReference type="Gene3D" id="2.130.10.10">
    <property type="entry name" value="YVTN repeat-like/Quinoprotein amine dehydrogenase"/>
    <property type="match status" value="1"/>
</dbReference>
<organism evidence="1 2">
    <name type="scientific">Flavobacterium franklandianum</name>
    <dbReference type="NCBI Taxonomy" id="2594430"/>
    <lineage>
        <taxon>Bacteria</taxon>
        <taxon>Pseudomonadati</taxon>
        <taxon>Bacteroidota</taxon>
        <taxon>Flavobacteriia</taxon>
        <taxon>Flavobacteriales</taxon>
        <taxon>Flavobacteriaceae</taxon>
        <taxon>Flavobacterium</taxon>
    </lineage>
</organism>
<dbReference type="EMBL" id="VJZR01000005">
    <property type="protein sequence ID" value="TRX21223.1"/>
    <property type="molecule type" value="Genomic_DNA"/>
</dbReference>
<proteinExistence type="predicted"/>
<keyword evidence="2" id="KW-1185">Reference proteome</keyword>
<dbReference type="AlphaFoldDB" id="A0A553CL12"/>
<dbReference type="InterPro" id="IPR015943">
    <property type="entry name" value="WD40/YVTN_repeat-like_dom_sf"/>
</dbReference>
<dbReference type="Pfam" id="PF07494">
    <property type="entry name" value="Reg_prop"/>
    <property type="match status" value="1"/>
</dbReference>
<evidence type="ECO:0000313" key="1">
    <source>
        <dbReference type="EMBL" id="TRX21223.1"/>
    </source>
</evidence>
<accession>A0A553CL12</accession>
<evidence type="ECO:0008006" key="3">
    <source>
        <dbReference type="Google" id="ProtNLM"/>
    </source>
</evidence>
<evidence type="ECO:0000313" key="2">
    <source>
        <dbReference type="Proteomes" id="UP000318585"/>
    </source>
</evidence>
<comment type="caution">
    <text evidence="1">The sequence shown here is derived from an EMBL/GenBank/DDBJ whole genome shotgun (WGS) entry which is preliminary data.</text>
</comment>
<protein>
    <recommendedName>
        <fullName evidence="3">Two component regulator propeller</fullName>
    </recommendedName>
</protein>
<dbReference type="Proteomes" id="UP000318585">
    <property type="component" value="Unassembled WGS sequence"/>
</dbReference>
<sequence>MLPYLFFTTLGFLPCFSQSQVIFNKINQTNGLSNDRVSSIIKEKNGFVWIGTENGLNRFDGNKIKIYNKQNSALSSTTSLNNYAIDVSNLSSGVCIL</sequence>
<name>A0A553CL12_9FLAO</name>
<dbReference type="OrthoDB" id="799853at2"/>